<dbReference type="EMBL" id="JAFCIX010000335">
    <property type="protein sequence ID" value="KAH6594378.1"/>
    <property type="molecule type" value="Genomic_DNA"/>
</dbReference>
<keyword evidence="6" id="KW-0496">Mitochondrion</keyword>
<evidence type="ECO:0000256" key="8">
    <source>
        <dbReference type="SAM" id="Phobius"/>
    </source>
</evidence>
<comment type="subcellular location">
    <subcellularLocation>
        <location evidence="2">Membrane</location>
    </subcellularLocation>
    <subcellularLocation>
        <location evidence="1">Mitochondrion</location>
    </subcellularLocation>
</comment>
<feature type="transmembrane region" description="Helical" evidence="8">
    <location>
        <begin position="238"/>
        <end position="257"/>
    </location>
</feature>
<evidence type="ECO:0000256" key="4">
    <source>
        <dbReference type="ARBA" id="ARBA00022989"/>
    </source>
</evidence>
<reference evidence="9 10" key="1">
    <citation type="submission" date="2021-02" db="EMBL/GenBank/DDBJ databases">
        <title>Variation within the Batrachochytrium salamandrivorans European outbreak.</title>
        <authorList>
            <person name="Kelly M."/>
            <person name="Pasmans F."/>
            <person name="Shea T.P."/>
            <person name="Munoz J.F."/>
            <person name="Carranza S."/>
            <person name="Cuomo C.A."/>
            <person name="Martel A."/>
        </authorList>
    </citation>
    <scope>NUCLEOTIDE SEQUENCE [LARGE SCALE GENOMIC DNA]</scope>
    <source>
        <strain evidence="9 10">AMFP18/2</strain>
    </source>
</reference>
<dbReference type="Proteomes" id="UP001648503">
    <property type="component" value="Unassembled WGS sequence"/>
</dbReference>
<keyword evidence="5" id="KW-0175">Coiled coil</keyword>
<dbReference type="Gene3D" id="1.20.5.340">
    <property type="match status" value="1"/>
</dbReference>
<keyword evidence="10" id="KW-1185">Reference proteome</keyword>
<evidence type="ECO:0000313" key="10">
    <source>
        <dbReference type="Proteomes" id="UP001648503"/>
    </source>
</evidence>
<accession>A0ABQ8F967</accession>
<keyword evidence="3 8" id="KW-0812">Transmembrane</keyword>
<evidence type="ECO:0000256" key="3">
    <source>
        <dbReference type="ARBA" id="ARBA00022692"/>
    </source>
</evidence>
<evidence type="ECO:0000256" key="5">
    <source>
        <dbReference type="ARBA" id="ARBA00023054"/>
    </source>
</evidence>
<dbReference type="PANTHER" id="PTHR14360:SF1">
    <property type="entry name" value="PROTEIN FMP32, MITOCHONDRIAL"/>
    <property type="match status" value="1"/>
</dbReference>
<comment type="caution">
    <text evidence="9">The sequence shown here is derived from an EMBL/GenBank/DDBJ whole genome shotgun (WGS) entry which is preliminary data.</text>
</comment>
<evidence type="ECO:0000256" key="6">
    <source>
        <dbReference type="ARBA" id="ARBA00023128"/>
    </source>
</evidence>
<dbReference type="Pfam" id="PF07798">
    <property type="entry name" value="CCDC90-like"/>
    <property type="match status" value="1"/>
</dbReference>
<keyword evidence="7 8" id="KW-0472">Membrane</keyword>
<evidence type="ECO:0000256" key="1">
    <source>
        <dbReference type="ARBA" id="ARBA00004173"/>
    </source>
</evidence>
<evidence type="ECO:0008006" key="11">
    <source>
        <dbReference type="Google" id="ProtNLM"/>
    </source>
</evidence>
<name>A0ABQ8F967_9FUNG</name>
<evidence type="ECO:0000256" key="2">
    <source>
        <dbReference type="ARBA" id="ARBA00004370"/>
    </source>
</evidence>
<evidence type="ECO:0000313" key="9">
    <source>
        <dbReference type="EMBL" id="KAH6594378.1"/>
    </source>
</evidence>
<organism evidence="9 10">
    <name type="scientific">Batrachochytrium salamandrivorans</name>
    <dbReference type="NCBI Taxonomy" id="1357716"/>
    <lineage>
        <taxon>Eukaryota</taxon>
        <taxon>Fungi</taxon>
        <taxon>Fungi incertae sedis</taxon>
        <taxon>Chytridiomycota</taxon>
        <taxon>Chytridiomycota incertae sedis</taxon>
        <taxon>Chytridiomycetes</taxon>
        <taxon>Rhizophydiales</taxon>
        <taxon>Rhizophydiales incertae sedis</taxon>
        <taxon>Batrachochytrium</taxon>
    </lineage>
</organism>
<sequence>MIAATCVRRLPRASYLPTSYTSILLTTSSALHTQCYYALRPSSSQSTNTLMQPVRSSRSDNAGCSLFALQQRTIHTAHITKNYHNFDTYKFVQRLEADGFRRDSAEAVMGSLSEVVGESVSNLSKTSVVRAEFEKSVYMSRVDFTQLRAEIQLLEKNDFALLRADIGRVNIETEKLRVRIAEDLRRMQSNVRLELSLDKGRIRDEQATKEIRIKEADSKIDTEVSILRTQMETIQWELFKTLFPLFCAAGALFFSYMRFAK</sequence>
<protein>
    <recommendedName>
        <fullName evidence="11">DUF1640 domain-containing protein</fullName>
    </recommendedName>
</protein>
<dbReference type="PANTHER" id="PTHR14360">
    <property type="entry name" value="PROTEIN FMP32, MITOCHONDRIAL"/>
    <property type="match status" value="1"/>
</dbReference>
<dbReference type="InterPro" id="IPR024461">
    <property type="entry name" value="CCDC90-like"/>
</dbReference>
<evidence type="ECO:0000256" key="7">
    <source>
        <dbReference type="ARBA" id="ARBA00023136"/>
    </source>
</evidence>
<gene>
    <name evidence="9" type="ORF">BASA50_006625</name>
</gene>
<proteinExistence type="predicted"/>
<keyword evidence="4 8" id="KW-1133">Transmembrane helix</keyword>